<name>A0ABV7YKN2_9ACTN</name>
<protein>
    <submittedName>
        <fullName evidence="2">Extracellular solute-binding protein</fullName>
    </submittedName>
</protein>
<dbReference type="PROSITE" id="PS51257">
    <property type="entry name" value="PROKAR_LIPOPROTEIN"/>
    <property type="match status" value="1"/>
</dbReference>
<feature type="signal peptide" evidence="1">
    <location>
        <begin position="1"/>
        <end position="21"/>
    </location>
</feature>
<evidence type="ECO:0000313" key="3">
    <source>
        <dbReference type="Proteomes" id="UP001595699"/>
    </source>
</evidence>
<dbReference type="Pfam" id="PF01547">
    <property type="entry name" value="SBP_bac_1"/>
    <property type="match status" value="1"/>
</dbReference>
<keyword evidence="1" id="KW-0732">Signal</keyword>
<dbReference type="EMBL" id="JBHRZH010000036">
    <property type="protein sequence ID" value="MFC3765186.1"/>
    <property type="molecule type" value="Genomic_DNA"/>
</dbReference>
<dbReference type="RefSeq" id="WP_205119110.1">
    <property type="nucleotide sequence ID" value="NZ_JAFBCM010000001.1"/>
</dbReference>
<organism evidence="2 3">
    <name type="scientific">Tenggerimyces flavus</name>
    <dbReference type="NCBI Taxonomy" id="1708749"/>
    <lineage>
        <taxon>Bacteria</taxon>
        <taxon>Bacillati</taxon>
        <taxon>Actinomycetota</taxon>
        <taxon>Actinomycetes</taxon>
        <taxon>Propionibacteriales</taxon>
        <taxon>Nocardioidaceae</taxon>
        <taxon>Tenggerimyces</taxon>
    </lineage>
</organism>
<keyword evidence="3" id="KW-1185">Reference proteome</keyword>
<dbReference type="InterPro" id="IPR050490">
    <property type="entry name" value="Bact_solute-bd_prot1"/>
</dbReference>
<reference evidence="3" key="1">
    <citation type="journal article" date="2019" name="Int. J. Syst. Evol. Microbiol.">
        <title>The Global Catalogue of Microorganisms (GCM) 10K type strain sequencing project: providing services to taxonomists for standard genome sequencing and annotation.</title>
        <authorList>
            <consortium name="The Broad Institute Genomics Platform"/>
            <consortium name="The Broad Institute Genome Sequencing Center for Infectious Disease"/>
            <person name="Wu L."/>
            <person name="Ma J."/>
        </authorList>
    </citation>
    <scope>NUCLEOTIDE SEQUENCE [LARGE SCALE GENOMIC DNA]</scope>
    <source>
        <strain evidence="3">CGMCC 4.7241</strain>
    </source>
</reference>
<dbReference type="InterPro" id="IPR006059">
    <property type="entry name" value="SBP"/>
</dbReference>
<comment type="caution">
    <text evidence="2">The sequence shown here is derived from an EMBL/GenBank/DDBJ whole genome shotgun (WGS) entry which is preliminary data.</text>
</comment>
<dbReference type="SUPFAM" id="SSF53850">
    <property type="entry name" value="Periplasmic binding protein-like II"/>
    <property type="match status" value="1"/>
</dbReference>
<dbReference type="PANTHER" id="PTHR43649">
    <property type="entry name" value="ARABINOSE-BINDING PROTEIN-RELATED"/>
    <property type="match status" value="1"/>
</dbReference>
<dbReference type="PROSITE" id="PS51318">
    <property type="entry name" value="TAT"/>
    <property type="match status" value="1"/>
</dbReference>
<dbReference type="PANTHER" id="PTHR43649:SF12">
    <property type="entry name" value="DIACETYLCHITOBIOSE BINDING PROTEIN DASA"/>
    <property type="match status" value="1"/>
</dbReference>
<dbReference type="Gene3D" id="3.40.190.10">
    <property type="entry name" value="Periplasmic binding protein-like II"/>
    <property type="match status" value="2"/>
</dbReference>
<accession>A0ABV7YKN2</accession>
<sequence>MVSRRSFLTGALAATTSLALASCSSGGGNGGGSSGSGPYKFSYLRPTWGPATFTKAGPYQQALEKGGNVAIDVQIIPVIDYDTKVNTILASGDIPDVIWGSGPANSIWRDAQDQGAFLPIDEYLEKYEAVRKAVPDNIWNMLKSKDGESFFIPNLIWPQVPFMMFYRKDLFDQAKLEEPKTVDDFVETLRAAKKAFPKHVPLSLGYEWSTKDLATSFDFCLSGWEPTPDDPNKIVPWHVKESEIDFYFWLQSLHKEGLIDPEFKVNKEPNFSGDKFIAGKVAMIPSHWGGFADTITKLRQVEPKAEVRIMDPFNATGGNRMVIPIDRGFYVSSKMKDPDRFFEFLNWSLTDGGTLRRYGVEGKMFKKVSGANIPIPDTEREEKFKGPQVEPVQFFGPFSEKLDWDGMKIGYEANKLPEEFAYIEQKFATYTAKYHTDYRDITALSETENKLGAQIYEDYMKQVVDASIIDHKTTKQNWLNAADKWRKAGGDAIIDEVNAAQKDKSKPNYVES</sequence>
<evidence type="ECO:0000313" key="2">
    <source>
        <dbReference type="EMBL" id="MFC3765186.1"/>
    </source>
</evidence>
<gene>
    <name evidence="2" type="ORF">ACFOUW_30430</name>
</gene>
<feature type="chain" id="PRO_5047145697" evidence="1">
    <location>
        <begin position="22"/>
        <end position="512"/>
    </location>
</feature>
<evidence type="ECO:0000256" key="1">
    <source>
        <dbReference type="SAM" id="SignalP"/>
    </source>
</evidence>
<proteinExistence type="predicted"/>
<dbReference type="Proteomes" id="UP001595699">
    <property type="component" value="Unassembled WGS sequence"/>
</dbReference>
<dbReference type="InterPro" id="IPR006311">
    <property type="entry name" value="TAT_signal"/>
</dbReference>